<dbReference type="InterPro" id="IPR024232">
    <property type="entry name" value="SpoIIIAH"/>
</dbReference>
<accession>A0A937K2V8</accession>
<comment type="caution">
    <text evidence="2">The sequence shown here is derived from an EMBL/GenBank/DDBJ whole genome shotgun (WGS) entry which is preliminary data.</text>
</comment>
<organism evidence="2 3">
    <name type="scientific">Clostridium paridis</name>
    <dbReference type="NCBI Taxonomy" id="2803863"/>
    <lineage>
        <taxon>Bacteria</taxon>
        <taxon>Bacillati</taxon>
        <taxon>Bacillota</taxon>
        <taxon>Clostridia</taxon>
        <taxon>Eubacteriales</taxon>
        <taxon>Clostridiaceae</taxon>
        <taxon>Clostridium</taxon>
    </lineage>
</organism>
<dbReference type="EMBL" id="JAESWA010000017">
    <property type="protein sequence ID" value="MBL4931017.1"/>
    <property type="molecule type" value="Genomic_DNA"/>
</dbReference>
<gene>
    <name evidence="2" type="ORF">JK634_04305</name>
</gene>
<proteinExistence type="predicted"/>
<name>A0A937K2V8_9CLOT</name>
<sequence>MTKKQFGIIFTLLALIVCVGVLAAKVNGSLPDSPTALNPTINTNNEDKNKDATKANDYFYDQRNQKEQIDSTTIDSLNKVIDNPNTPKEEKDEASKQLSTLVMSKNYASKIELAVKGKGYDDALCSIDGNKAKVTVKSKDELSQKQANEILEAVINISNIKDVSIEVKQ</sequence>
<evidence type="ECO:0000256" key="1">
    <source>
        <dbReference type="SAM" id="SignalP"/>
    </source>
</evidence>
<protein>
    <submittedName>
        <fullName evidence="2">SpoIIIAH-like family protein</fullName>
    </submittedName>
</protein>
<evidence type="ECO:0000313" key="2">
    <source>
        <dbReference type="EMBL" id="MBL4931017.1"/>
    </source>
</evidence>
<dbReference type="Gene3D" id="1.10.287.4300">
    <property type="entry name" value="Stage III sporulation protein AH-like"/>
    <property type="match status" value="1"/>
</dbReference>
<keyword evidence="3" id="KW-1185">Reference proteome</keyword>
<dbReference type="InterPro" id="IPR038503">
    <property type="entry name" value="SpoIIIAH_sf"/>
</dbReference>
<feature type="signal peptide" evidence="1">
    <location>
        <begin position="1"/>
        <end position="23"/>
    </location>
</feature>
<dbReference type="Proteomes" id="UP000623681">
    <property type="component" value="Unassembled WGS sequence"/>
</dbReference>
<evidence type="ECO:0000313" key="3">
    <source>
        <dbReference type="Proteomes" id="UP000623681"/>
    </source>
</evidence>
<keyword evidence="1" id="KW-0732">Signal</keyword>
<dbReference type="Pfam" id="PF12685">
    <property type="entry name" value="SpoIIIAH"/>
    <property type="match status" value="1"/>
</dbReference>
<feature type="chain" id="PRO_5036699301" evidence="1">
    <location>
        <begin position="24"/>
        <end position="169"/>
    </location>
</feature>
<dbReference type="RefSeq" id="WP_202766391.1">
    <property type="nucleotide sequence ID" value="NZ_JAESWA010000017.1"/>
</dbReference>
<dbReference type="AlphaFoldDB" id="A0A937K2V8"/>
<reference evidence="2" key="1">
    <citation type="submission" date="2021-01" db="EMBL/GenBank/DDBJ databases">
        <title>Genome public.</title>
        <authorList>
            <person name="Liu C."/>
            <person name="Sun Q."/>
        </authorList>
    </citation>
    <scope>NUCLEOTIDE SEQUENCE</scope>
    <source>
        <strain evidence="2">YIM B02565</strain>
    </source>
</reference>